<dbReference type="Pfam" id="PF08548">
    <property type="entry name" value="Peptidase_M10_C"/>
    <property type="match status" value="1"/>
</dbReference>
<dbReference type="SUPFAM" id="SSF55486">
    <property type="entry name" value="Metalloproteases ('zincins'), catalytic domain"/>
    <property type="match status" value="1"/>
</dbReference>
<evidence type="ECO:0000259" key="10">
    <source>
        <dbReference type="Pfam" id="PF04151"/>
    </source>
</evidence>
<dbReference type="PANTHER" id="PTHR38340:SF1">
    <property type="entry name" value="S-LAYER PROTEIN"/>
    <property type="match status" value="1"/>
</dbReference>
<dbReference type="PANTHER" id="PTHR38340">
    <property type="entry name" value="S-LAYER PROTEIN"/>
    <property type="match status" value="1"/>
</dbReference>
<evidence type="ECO:0000256" key="8">
    <source>
        <dbReference type="ARBA" id="ARBA00023136"/>
    </source>
</evidence>
<evidence type="ECO:0000313" key="13">
    <source>
        <dbReference type="Proteomes" id="UP000824281"/>
    </source>
</evidence>
<sequence>MAQAKDYKPFDEGALNPVNGGGNGNGNGGGSNNAGGNGTDNGRAGENGNGATNGNAGSGTTGNDSSTSNGNGIGNGGSAGGNGNGNATVDAYAADTTTTGVLADGQTIATAIDSRTDVDWFAVELVAGSSYQFATTAGATGSIGDTVLALYDADGNLVAGNDDSNNGAFSTLLHTAEAGGTYYVAVLGYQGDRGSYEVSMNEIDLNDAFAAGVDTAGTIAAGETILTQLDYAGDSDWFAFDIALGQAISFSTAAGTGAAANDTVITIYDAAGNALLTNDDNGTDLYSFVDFAAEATGTYYVEVSGFDGVATGSYALTALLTHNAVEGSVDQISEYLSSRWFADMGEQAGGWALDASRTITVDLSGLDASMHEAARVSLAAWGDAAGITFIEQAGGALQFVTGTENDTTVTRSGGFIDGAIVTIDPATPGFASATRAYQVVMQEVGFALGLGHAGQYTNGQFVSYRAHDLVYLNDSNMLTVMSGFDNSTNVTLASRGYSSFDAITPMMADVAAIQAIYGAPTNTRTGDDTYGFNSTAGDLYDASLTTGAAYTIVDSAGVDTLDYSQHTQNQLITLIEGRLMNVGGLIGNVSIAQGTVIENAIGGMGDDYVRGNNIANTLHGGLGNDTVRGLSGDDRVDGGEGDDWLFGNNGNDTLSAAAGLNRMFGAAGDDVLIGGSGFDKLFGGAGNDALFGGSGRDLLMSWDGNNYMDGGNGSDVIVGGNGNDTLIGGADDHGWDKLRGGAGDDILISGMGNDNLQGGAGDDWMDAGGANDFLNGKAGIDTMFGGSGNDVLFGGDGNDILDGGRGNDRLKGGAGDDLLTGGAGADSFIMDKEVGVDTITDFISGVDLIELWRPAFTEVRFGTLWKSAFALGTEAADAGDRIIYDEATGNIWYDADGTGVVEKVLFAKVAVGTHLEHTDFYARGASPSTSTVGMEQLKLPADDISTTDIPIG</sequence>
<reference evidence="12 13" key="1">
    <citation type="submission" date="2021-08" db="EMBL/GenBank/DDBJ databases">
        <title>Comparative Genomics Analysis of the Genus Qipengyuania Reveals Extensive Genetic Diversity and Metabolic Versatility, Including the Description of Fifteen Novel Species.</title>
        <authorList>
            <person name="Liu Y."/>
        </authorList>
    </citation>
    <scope>NUCLEOTIDE SEQUENCE [LARGE SCALE GENOMIC DNA]</scope>
    <source>
        <strain evidence="12 13">1NDH13</strain>
    </source>
</reference>
<comment type="subcellular location">
    <subcellularLocation>
        <location evidence="2">Membrane</location>
    </subcellularLocation>
    <subcellularLocation>
        <location evidence="3">Secreted</location>
    </subcellularLocation>
</comment>
<feature type="compositionally biased region" description="Low complexity" evidence="9">
    <location>
        <begin position="61"/>
        <end position="70"/>
    </location>
</feature>
<dbReference type="InterPro" id="IPR007280">
    <property type="entry name" value="Peptidase_C_arc/bac"/>
</dbReference>
<dbReference type="RefSeq" id="WP_221425940.1">
    <property type="nucleotide sequence ID" value="NZ_CP081295.1"/>
</dbReference>
<evidence type="ECO:0000256" key="4">
    <source>
        <dbReference type="ARBA" id="ARBA00022525"/>
    </source>
</evidence>
<keyword evidence="6" id="KW-0677">Repeat</keyword>
<keyword evidence="7" id="KW-0843">Virulence</keyword>
<dbReference type="PRINTS" id="PR01488">
    <property type="entry name" value="RTXTOXINA"/>
</dbReference>
<dbReference type="PROSITE" id="PS00330">
    <property type="entry name" value="HEMOLYSIN_CALCIUM"/>
    <property type="match status" value="5"/>
</dbReference>
<keyword evidence="4" id="KW-0964">Secreted</keyword>
<name>A0ABX8ZSA0_9SPHN</name>
<dbReference type="Gene3D" id="3.40.390.10">
    <property type="entry name" value="Collagenase (Catalytic Domain)"/>
    <property type="match status" value="1"/>
</dbReference>
<dbReference type="PRINTS" id="PR00313">
    <property type="entry name" value="CABNDNGRPT"/>
</dbReference>
<dbReference type="InterPro" id="IPR001343">
    <property type="entry name" value="Hemolysn_Ca-bd"/>
</dbReference>
<feature type="region of interest" description="Disordered" evidence="9">
    <location>
        <begin position="1"/>
        <end position="78"/>
    </location>
</feature>
<proteinExistence type="predicted"/>
<dbReference type="SUPFAM" id="SSF89260">
    <property type="entry name" value="Collagen-binding domain"/>
    <property type="match status" value="2"/>
</dbReference>
<evidence type="ECO:0000256" key="9">
    <source>
        <dbReference type="SAM" id="MobiDB-lite"/>
    </source>
</evidence>
<evidence type="ECO:0000256" key="3">
    <source>
        <dbReference type="ARBA" id="ARBA00004613"/>
    </source>
</evidence>
<dbReference type="InterPro" id="IPR024079">
    <property type="entry name" value="MetalloPept_cat_dom_sf"/>
</dbReference>
<dbReference type="Pfam" id="PF00353">
    <property type="entry name" value="HemolysinCabind"/>
    <property type="match status" value="5"/>
</dbReference>
<dbReference type="InterPro" id="IPR050557">
    <property type="entry name" value="RTX_toxin/Mannuronan_C5-epim"/>
</dbReference>
<dbReference type="InterPro" id="IPR011049">
    <property type="entry name" value="Serralysin-like_metalloprot_C"/>
</dbReference>
<gene>
    <name evidence="12" type="ORF">K3148_03505</name>
</gene>
<evidence type="ECO:0000256" key="5">
    <source>
        <dbReference type="ARBA" id="ARBA00022656"/>
    </source>
</evidence>
<keyword evidence="13" id="KW-1185">Reference proteome</keyword>
<evidence type="ECO:0000256" key="7">
    <source>
        <dbReference type="ARBA" id="ARBA00023026"/>
    </source>
</evidence>
<feature type="domain" description="Peptidase C-terminal archaeal/bacterial" evidence="10">
    <location>
        <begin position="234"/>
        <end position="305"/>
    </location>
</feature>
<dbReference type="SUPFAM" id="SSF51120">
    <property type="entry name" value="beta-Roll"/>
    <property type="match status" value="3"/>
</dbReference>
<evidence type="ECO:0000256" key="6">
    <source>
        <dbReference type="ARBA" id="ARBA00022737"/>
    </source>
</evidence>
<evidence type="ECO:0000259" key="11">
    <source>
        <dbReference type="Pfam" id="PF08548"/>
    </source>
</evidence>
<evidence type="ECO:0000313" key="12">
    <source>
        <dbReference type="EMBL" id="QZD90472.1"/>
    </source>
</evidence>
<keyword evidence="5" id="KW-0800">Toxin</keyword>
<comment type="cofactor">
    <cofactor evidence="1">
        <name>Ca(2+)</name>
        <dbReference type="ChEBI" id="CHEBI:29108"/>
    </cofactor>
</comment>
<dbReference type="InterPro" id="IPR003995">
    <property type="entry name" value="RTX_toxin_determinant-A"/>
</dbReference>
<protein>
    <submittedName>
        <fullName evidence="12">M10 family metallopeptidase C-terminal domain-containing protein</fullName>
    </submittedName>
</protein>
<dbReference type="Gene3D" id="2.60.120.380">
    <property type="match status" value="2"/>
</dbReference>
<feature type="domain" description="Peptidase C-terminal archaeal/bacterial" evidence="10">
    <location>
        <begin position="117"/>
        <end position="186"/>
    </location>
</feature>
<evidence type="ECO:0000256" key="2">
    <source>
        <dbReference type="ARBA" id="ARBA00004370"/>
    </source>
</evidence>
<dbReference type="Pfam" id="PF04151">
    <property type="entry name" value="PPC"/>
    <property type="match status" value="2"/>
</dbReference>
<dbReference type="EMBL" id="CP081295">
    <property type="protein sequence ID" value="QZD90472.1"/>
    <property type="molecule type" value="Genomic_DNA"/>
</dbReference>
<keyword evidence="8" id="KW-0472">Membrane</keyword>
<dbReference type="InterPro" id="IPR018511">
    <property type="entry name" value="Hemolysin-typ_Ca-bd_CS"/>
</dbReference>
<feature type="domain" description="Peptidase M10 serralysin C-terminal" evidence="11">
    <location>
        <begin position="521"/>
        <end position="855"/>
    </location>
</feature>
<dbReference type="Proteomes" id="UP000824281">
    <property type="component" value="Chromosome"/>
</dbReference>
<feature type="compositionally biased region" description="Gly residues" evidence="9">
    <location>
        <begin position="19"/>
        <end position="39"/>
    </location>
</feature>
<dbReference type="InterPro" id="IPR013858">
    <property type="entry name" value="Peptidase_M10B_C"/>
</dbReference>
<evidence type="ECO:0000256" key="1">
    <source>
        <dbReference type="ARBA" id="ARBA00001913"/>
    </source>
</evidence>
<dbReference type="Gene3D" id="2.150.10.10">
    <property type="entry name" value="Serralysin-like metalloprotease, C-terminal"/>
    <property type="match status" value="5"/>
</dbReference>
<accession>A0ABX8ZSA0</accession>
<feature type="compositionally biased region" description="Basic and acidic residues" evidence="9">
    <location>
        <begin position="1"/>
        <end position="11"/>
    </location>
</feature>
<organism evidence="12 13">
    <name type="scientific">Qipengyuania aurantiaca</name>
    <dbReference type="NCBI Taxonomy" id="2867233"/>
    <lineage>
        <taxon>Bacteria</taxon>
        <taxon>Pseudomonadati</taxon>
        <taxon>Pseudomonadota</taxon>
        <taxon>Alphaproteobacteria</taxon>
        <taxon>Sphingomonadales</taxon>
        <taxon>Erythrobacteraceae</taxon>
        <taxon>Qipengyuania</taxon>
    </lineage>
</organism>
<feature type="compositionally biased region" description="Low complexity" evidence="9">
    <location>
        <begin position="40"/>
        <end position="55"/>
    </location>
</feature>